<feature type="compositionally biased region" description="Basic residues" evidence="1">
    <location>
        <begin position="218"/>
        <end position="227"/>
    </location>
</feature>
<reference evidence="2 3" key="1">
    <citation type="journal article" date="2012" name="Proc. Natl. Acad. Sci. U.S.A.">
        <title>Antigenic diversity is generated by distinct evolutionary mechanisms in African trypanosome species.</title>
        <authorList>
            <person name="Jackson A.P."/>
            <person name="Berry A."/>
            <person name="Aslett M."/>
            <person name="Allison H.C."/>
            <person name="Burton P."/>
            <person name="Vavrova-Anderson J."/>
            <person name="Brown R."/>
            <person name="Browne H."/>
            <person name="Corton N."/>
            <person name="Hauser H."/>
            <person name="Gamble J."/>
            <person name="Gilderthorp R."/>
            <person name="Marcello L."/>
            <person name="McQuillan J."/>
            <person name="Otto T.D."/>
            <person name="Quail M.A."/>
            <person name="Sanders M.J."/>
            <person name="van Tonder A."/>
            <person name="Ginger M.L."/>
            <person name="Field M.C."/>
            <person name="Barry J.D."/>
            <person name="Hertz-Fowler C."/>
            <person name="Berriman M."/>
        </authorList>
    </citation>
    <scope>NUCLEOTIDE SEQUENCE</scope>
    <source>
        <strain evidence="2 3">Y486</strain>
    </source>
</reference>
<dbReference type="Proteomes" id="UP000009027">
    <property type="component" value="Unassembled WGS sequence"/>
</dbReference>
<feature type="compositionally biased region" description="Low complexity" evidence="1">
    <location>
        <begin position="112"/>
        <end position="122"/>
    </location>
</feature>
<gene>
    <name evidence="2" type="ORF">TvY486_0035500</name>
</gene>
<evidence type="ECO:0000313" key="2">
    <source>
        <dbReference type="EMBL" id="CCD20689.1"/>
    </source>
</evidence>
<evidence type="ECO:0000256" key="1">
    <source>
        <dbReference type="SAM" id="MobiDB-lite"/>
    </source>
</evidence>
<sequence>MCATLPFTGRGASGAHQRVLALLCRSCCASGSKEAVRRPPALLPARVCGATRVGQPASLCFVALRQTTVPAARTRPDVPCDALTRPVRLAVPVGLRLAARRGQTATLDRNAGRQGASARGRATPGQLPAATTPHRRRSAPIFTGLGGRGDGGRQHLASAAATRAARTTGHGASGQGRGSTGAKPDSTHLAAHPVGETHTRTSALGAGRSSCAEPHRWAGTRRIRVGRHGALASIASHHRGEGHGAQTRPGLERERSQGRRGR</sequence>
<organism evidence="2 3">
    <name type="scientific">Trypanosoma vivax (strain Y486)</name>
    <dbReference type="NCBI Taxonomy" id="1055687"/>
    <lineage>
        <taxon>Eukaryota</taxon>
        <taxon>Discoba</taxon>
        <taxon>Euglenozoa</taxon>
        <taxon>Kinetoplastea</taxon>
        <taxon>Metakinetoplastina</taxon>
        <taxon>Trypanosomatida</taxon>
        <taxon>Trypanosomatidae</taxon>
        <taxon>Trypanosoma</taxon>
        <taxon>Duttonella</taxon>
    </lineage>
</organism>
<keyword evidence="3" id="KW-1185">Reference proteome</keyword>
<dbReference type="AlphaFoldDB" id="F9WT00"/>
<feature type="compositionally biased region" description="Basic and acidic residues" evidence="1">
    <location>
        <begin position="250"/>
        <end position="262"/>
    </location>
</feature>
<feature type="compositionally biased region" description="Low complexity" evidence="1">
    <location>
        <begin position="157"/>
        <end position="170"/>
    </location>
</feature>
<dbReference type="VEuPathDB" id="TriTrypDB:TvY486_0035500"/>
<proteinExistence type="predicted"/>
<feature type="region of interest" description="Disordered" evidence="1">
    <location>
        <begin position="104"/>
        <end position="262"/>
    </location>
</feature>
<evidence type="ECO:0000313" key="3">
    <source>
        <dbReference type="Proteomes" id="UP000009027"/>
    </source>
</evidence>
<name>F9WT00_TRYVY</name>
<protein>
    <submittedName>
        <fullName evidence="2">Uncharacterized protein</fullName>
    </submittedName>
</protein>
<dbReference type="EMBL" id="CAEX01006123">
    <property type="protein sequence ID" value="CCD20689.1"/>
    <property type="molecule type" value="Genomic_DNA"/>
</dbReference>
<accession>F9WT00</accession>